<dbReference type="Proteomes" id="UP000004995">
    <property type="component" value="Unassembled WGS sequence"/>
</dbReference>
<dbReference type="AlphaFoldDB" id="K3Y431"/>
<dbReference type="Gramene" id="KQL10701">
    <property type="protein sequence ID" value="KQL10701"/>
    <property type="gene ID" value="SETIT_008969mg"/>
</dbReference>
<reference evidence="2" key="1">
    <citation type="journal article" date="2012" name="Nat. Biotechnol.">
        <title>Reference genome sequence of the model plant Setaria.</title>
        <authorList>
            <person name="Bennetzen J.L."/>
            <person name="Schmutz J."/>
            <person name="Wang H."/>
            <person name="Percifield R."/>
            <person name="Hawkins J."/>
            <person name="Pontaroli A.C."/>
            <person name="Estep M."/>
            <person name="Feng L."/>
            <person name="Vaughn J.N."/>
            <person name="Grimwood J."/>
            <person name="Jenkins J."/>
            <person name="Barry K."/>
            <person name="Lindquist E."/>
            <person name="Hellsten U."/>
            <person name="Deshpande S."/>
            <person name="Wang X."/>
            <person name="Wu X."/>
            <person name="Mitros T."/>
            <person name="Triplett J."/>
            <person name="Yang X."/>
            <person name="Ye C.Y."/>
            <person name="Mauro-Herrera M."/>
            <person name="Wang L."/>
            <person name="Li P."/>
            <person name="Sharma M."/>
            <person name="Sharma R."/>
            <person name="Ronald P.C."/>
            <person name="Panaud O."/>
            <person name="Kellogg E.A."/>
            <person name="Brutnell T.P."/>
            <person name="Doust A.N."/>
            <person name="Tuskan G.A."/>
            <person name="Rokhsar D."/>
            <person name="Devos K.M."/>
        </authorList>
    </citation>
    <scope>NUCLEOTIDE SEQUENCE [LARGE SCALE GENOMIC DNA]</scope>
    <source>
        <strain evidence="2">cv. Yugu1</strain>
    </source>
</reference>
<accession>K3Y431</accession>
<evidence type="ECO:0000313" key="2">
    <source>
        <dbReference type="Proteomes" id="UP000004995"/>
    </source>
</evidence>
<name>K3Y431_SETIT</name>
<keyword evidence="2" id="KW-1185">Reference proteome</keyword>
<dbReference type="InParanoid" id="K3Y431"/>
<reference evidence="1" key="2">
    <citation type="submission" date="2018-08" db="UniProtKB">
        <authorList>
            <consortium name="EnsemblPlants"/>
        </authorList>
    </citation>
    <scope>IDENTIFICATION</scope>
    <source>
        <strain evidence="1">Yugu1</strain>
    </source>
</reference>
<protein>
    <submittedName>
        <fullName evidence="1">Uncharacterized protein</fullName>
    </submittedName>
</protein>
<dbReference type="EnsemblPlants" id="KQL10701">
    <property type="protein sequence ID" value="KQL10701"/>
    <property type="gene ID" value="SETIT_008969mg"/>
</dbReference>
<organism evidence="1 2">
    <name type="scientific">Setaria italica</name>
    <name type="common">Foxtail millet</name>
    <name type="synonym">Panicum italicum</name>
    <dbReference type="NCBI Taxonomy" id="4555"/>
    <lineage>
        <taxon>Eukaryota</taxon>
        <taxon>Viridiplantae</taxon>
        <taxon>Streptophyta</taxon>
        <taxon>Embryophyta</taxon>
        <taxon>Tracheophyta</taxon>
        <taxon>Spermatophyta</taxon>
        <taxon>Magnoliopsida</taxon>
        <taxon>Liliopsida</taxon>
        <taxon>Poales</taxon>
        <taxon>Poaceae</taxon>
        <taxon>PACMAD clade</taxon>
        <taxon>Panicoideae</taxon>
        <taxon>Panicodae</taxon>
        <taxon>Paniceae</taxon>
        <taxon>Cenchrinae</taxon>
        <taxon>Setaria</taxon>
    </lineage>
</organism>
<evidence type="ECO:0000313" key="1">
    <source>
        <dbReference type="EnsemblPlants" id="KQL10701"/>
    </source>
</evidence>
<dbReference type="EMBL" id="AGNK02002482">
    <property type="status" value="NOT_ANNOTATED_CDS"/>
    <property type="molecule type" value="Genomic_DNA"/>
</dbReference>
<dbReference type="HOGENOM" id="CLU_3360584_0_0_1"/>
<sequence>MSRVRNELMWICWEYLIFPLPSFCLDRWIFCEGTYV</sequence>
<proteinExistence type="predicted"/>